<protein>
    <submittedName>
        <fullName evidence="2">Phage shock protein PspC (Stress-responsive transcriptional regulator)</fullName>
    </submittedName>
</protein>
<reference evidence="2 3" key="1">
    <citation type="submission" date="2020-08" db="EMBL/GenBank/DDBJ databases">
        <title>Genomic Encyclopedia of Type Strains, Phase IV (KMG-IV): sequencing the most valuable type-strain genomes for metagenomic binning, comparative biology and taxonomic classification.</title>
        <authorList>
            <person name="Goeker M."/>
        </authorList>
    </citation>
    <scope>NUCLEOTIDE SEQUENCE [LARGE SCALE GENOMIC DNA]</scope>
    <source>
        <strain evidence="2 3">DSM 27939</strain>
    </source>
</reference>
<evidence type="ECO:0000256" key="1">
    <source>
        <dbReference type="SAM" id="Phobius"/>
    </source>
</evidence>
<dbReference type="EMBL" id="JACHFL010000002">
    <property type="protein sequence ID" value="MBB5361791.1"/>
    <property type="molecule type" value="Genomic_DNA"/>
</dbReference>
<comment type="caution">
    <text evidence="2">The sequence shown here is derived from an EMBL/GenBank/DDBJ whole genome shotgun (WGS) entry which is preliminary data.</text>
</comment>
<feature type="transmembrane region" description="Helical" evidence="1">
    <location>
        <begin position="84"/>
        <end position="107"/>
    </location>
</feature>
<organism evidence="2 3">
    <name type="scientific">Deinococcus humi</name>
    <dbReference type="NCBI Taxonomy" id="662880"/>
    <lineage>
        <taxon>Bacteria</taxon>
        <taxon>Thermotogati</taxon>
        <taxon>Deinococcota</taxon>
        <taxon>Deinococci</taxon>
        <taxon>Deinococcales</taxon>
        <taxon>Deinococcaceae</taxon>
        <taxon>Deinococcus</taxon>
    </lineage>
</organism>
<dbReference type="RefSeq" id="WP_184127873.1">
    <property type="nucleotide sequence ID" value="NZ_JACHFL010000002.1"/>
</dbReference>
<keyword evidence="3" id="KW-1185">Reference proteome</keyword>
<dbReference type="AlphaFoldDB" id="A0A7W8JRD7"/>
<evidence type="ECO:0000313" key="2">
    <source>
        <dbReference type="EMBL" id="MBB5361791.1"/>
    </source>
</evidence>
<keyword evidence="1" id="KW-0812">Transmembrane</keyword>
<keyword evidence="1" id="KW-0472">Membrane</keyword>
<accession>A0A7W8JRD7</accession>
<name>A0A7W8JRD7_9DEIO</name>
<evidence type="ECO:0000313" key="3">
    <source>
        <dbReference type="Proteomes" id="UP000552709"/>
    </source>
</evidence>
<gene>
    <name evidence="2" type="ORF">HNQ08_000876</name>
</gene>
<feature type="transmembrane region" description="Helical" evidence="1">
    <location>
        <begin position="119"/>
        <end position="141"/>
    </location>
</feature>
<sequence>MNDFLITALSFPTLLWSVMLSLCAAYWLMAASGLVDATHVHLDTGHVDGGHGHLHPGHLDADHQSFAGMVAGLADRLGLGGVPVMLSVTLLSLYSWIICYMAALLLLPMLDGRWQVVGGMITLVAATMPAVLASALSLIWLRPALGWLSPPEAPSLIGRAARVITPGVDARSGMAELADGGAGLRLQVRSPLKEHFVRGDAVVLLEYDPADNSYVVIPAPDV</sequence>
<proteinExistence type="predicted"/>
<dbReference type="Proteomes" id="UP000552709">
    <property type="component" value="Unassembled WGS sequence"/>
</dbReference>
<keyword evidence="1" id="KW-1133">Transmembrane helix</keyword>